<accession>A0ABD6CCI5</accession>
<name>A0ABD6CCI5_9EURY</name>
<evidence type="ECO:0000259" key="1">
    <source>
        <dbReference type="Pfam" id="PF12697"/>
    </source>
</evidence>
<organism evidence="2 3">
    <name type="scientific">Halorientalis brevis</name>
    <dbReference type="NCBI Taxonomy" id="1126241"/>
    <lineage>
        <taxon>Archaea</taxon>
        <taxon>Methanobacteriati</taxon>
        <taxon>Methanobacteriota</taxon>
        <taxon>Stenosarchaea group</taxon>
        <taxon>Halobacteria</taxon>
        <taxon>Halobacteriales</taxon>
        <taxon>Haloarculaceae</taxon>
        <taxon>Halorientalis</taxon>
    </lineage>
</organism>
<reference evidence="2 3" key="1">
    <citation type="journal article" date="2019" name="Int. J. Syst. Evol. Microbiol.">
        <title>The Global Catalogue of Microorganisms (GCM) 10K type strain sequencing project: providing services to taxonomists for standard genome sequencing and annotation.</title>
        <authorList>
            <consortium name="The Broad Institute Genomics Platform"/>
            <consortium name="The Broad Institute Genome Sequencing Center for Infectious Disease"/>
            <person name="Wu L."/>
            <person name="Ma J."/>
        </authorList>
    </citation>
    <scope>NUCLEOTIDE SEQUENCE [LARGE SCALE GENOMIC DNA]</scope>
    <source>
        <strain evidence="2 3">CGMCC 1.12125</strain>
    </source>
</reference>
<proteinExistence type="predicted"/>
<sequence>MKLRKLVAGIGGGIGLTAGVNRLLGMRASELEPPLDGKQGTYRWRGFDVGYTEAGDPDAPDLVCLHGVNASGSSHEFRGVFDALAEEYHVIAPDLPGFGRSDRPPLLYSGSLYSTFVEDFLSEMADEPRVLASSLSGAYAAVAAQSVAVDELVLICPTAETMPGRRVWLRSLLRAPVVGEALFNVITSKRSIRYFNADHGYYDADNITDDLVEYQWQTAHQPGSRFAPASFIAGFLDPDVDLGAVLSNVHAPVTLVWGRQAKTTPLEGGERLAEAANARLVVFDEADLQPHVEHPDQFVRQVVRGENLPGAMTDIEIEEVGGEDATTRE</sequence>
<keyword evidence="2" id="KW-0378">Hydrolase</keyword>
<keyword evidence="3" id="KW-1185">Reference proteome</keyword>
<comment type="caution">
    <text evidence="2">The sequence shown here is derived from an EMBL/GenBank/DDBJ whole genome shotgun (WGS) entry which is preliminary data.</text>
</comment>
<dbReference type="Proteomes" id="UP001597119">
    <property type="component" value="Unassembled WGS sequence"/>
</dbReference>
<gene>
    <name evidence="2" type="ORF">ACFR9U_11180</name>
</gene>
<dbReference type="PANTHER" id="PTHR46438:SF2">
    <property type="entry name" value="ALPHA_BETA-HYDROLASES SUPERFAMILY PROTEIN"/>
    <property type="match status" value="1"/>
</dbReference>
<dbReference type="Gene3D" id="3.40.50.1820">
    <property type="entry name" value="alpha/beta hydrolase"/>
    <property type="match status" value="1"/>
</dbReference>
<evidence type="ECO:0000313" key="3">
    <source>
        <dbReference type="Proteomes" id="UP001597119"/>
    </source>
</evidence>
<dbReference type="EMBL" id="JBHUDJ010000003">
    <property type="protein sequence ID" value="MFD1587549.1"/>
    <property type="molecule type" value="Genomic_DNA"/>
</dbReference>
<dbReference type="GO" id="GO:0016787">
    <property type="term" value="F:hydrolase activity"/>
    <property type="evidence" value="ECO:0007669"/>
    <property type="project" value="UniProtKB-KW"/>
</dbReference>
<dbReference type="PANTHER" id="PTHR46438">
    <property type="entry name" value="ALPHA/BETA-HYDROLASES SUPERFAMILY PROTEIN"/>
    <property type="match status" value="1"/>
</dbReference>
<dbReference type="InterPro" id="IPR000073">
    <property type="entry name" value="AB_hydrolase_1"/>
</dbReference>
<dbReference type="SUPFAM" id="SSF53474">
    <property type="entry name" value="alpha/beta-Hydrolases"/>
    <property type="match status" value="1"/>
</dbReference>
<evidence type="ECO:0000313" key="2">
    <source>
        <dbReference type="EMBL" id="MFD1587549.1"/>
    </source>
</evidence>
<protein>
    <submittedName>
        <fullName evidence="2">Alpha/beta fold hydrolase</fullName>
    </submittedName>
</protein>
<dbReference type="RefSeq" id="WP_247373072.1">
    <property type="nucleotide sequence ID" value="NZ_JALLGV010000001.1"/>
</dbReference>
<feature type="domain" description="AB hydrolase-1" evidence="1">
    <location>
        <begin position="62"/>
        <end position="300"/>
    </location>
</feature>
<dbReference type="AlphaFoldDB" id="A0ABD6CCI5"/>
<dbReference type="PRINTS" id="PR00111">
    <property type="entry name" value="ABHYDROLASE"/>
</dbReference>
<dbReference type="Pfam" id="PF12697">
    <property type="entry name" value="Abhydrolase_6"/>
    <property type="match status" value="1"/>
</dbReference>
<dbReference type="InterPro" id="IPR029058">
    <property type="entry name" value="AB_hydrolase_fold"/>
</dbReference>